<reference evidence="7 8" key="1">
    <citation type="submission" date="2016-09" db="EMBL/GenBank/DDBJ databases">
        <authorList>
            <person name="Capua I."/>
            <person name="De Benedictis P."/>
            <person name="Joannis T."/>
            <person name="Lombin L.H."/>
            <person name="Cattoli G."/>
        </authorList>
    </citation>
    <scope>NUCLEOTIDE SEQUENCE [LARGE SCALE GENOMIC DNA]</scope>
    <source>
        <strain evidence="7 8">A7P-90m</strain>
    </source>
</reference>
<name>A0A1G6QDW0_9BACT</name>
<keyword evidence="2 5" id="KW-0812">Transmembrane</keyword>
<evidence type="ECO:0000313" key="8">
    <source>
        <dbReference type="Proteomes" id="UP000199452"/>
    </source>
</evidence>
<feature type="transmembrane region" description="Helical" evidence="5">
    <location>
        <begin position="245"/>
        <end position="265"/>
    </location>
</feature>
<dbReference type="Proteomes" id="UP000199452">
    <property type="component" value="Unassembled WGS sequence"/>
</dbReference>
<feature type="transmembrane region" description="Helical" evidence="5">
    <location>
        <begin position="301"/>
        <end position="319"/>
    </location>
</feature>
<dbReference type="PANTHER" id="PTHR23530">
    <property type="entry name" value="TRANSPORT PROTEIN-RELATED"/>
    <property type="match status" value="1"/>
</dbReference>
<evidence type="ECO:0000256" key="5">
    <source>
        <dbReference type="SAM" id="Phobius"/>
    </source>
</evidence>
<keyword evidence="3 5" id="KW-1133">Transmembrane helix</keyword>
<dbReference type="PANTHER" id="PTHR23530:SF1">
    <property type="entry name" value="PERMEASE, MAJOR FACILITATOR SUPERFAMILY-RELATED"/>
    <property type="match status" value="1"/>
</dbReference>
<feature type="transmembrane region" description="Helical" evidence="5">
    <location>
        <begin position="70"/>
        <end position="89"/>
    </location>
</feature>
<dbReference type="Pfam" id="PF07690">
    <property type="entry name" value="MFS_1"/>
    <property type="match status" value="1"/>
</dbReference>
<dbReference type="InterPro" id="IPR036259">
    <property type="entry name" value="MFS_trans_sf"/>
</dbReference>
<evidence type="ECO:0000256" key="4">
    <source>
        <dbReference type="ARBA" id="ARBA00023136"/>
    </source>
</evidence>
<evidence type="ECO:0000313" key="7">
    <source>
        <dbReference type="EMBL" id="SDC90361.1"/>
    </source>
</evidence>
<keyword evidence="8" id="KW-1185">Reference proteome</keyword>
<dbReference type="PROSITE" id="PS00216">
    <property type="entry name" value="SUGAR_TRANSPORT_1"/>
    <property type="match status" value="1"/>
</dbReference>
<dbReference type="SUPFAM" id="SSF103473">
    <property type="entry name" value="MFS general substrate transporter"/>
    <property type="match status" value="1"/>
</dbReference>
<feature type="transmembrane region" description="Helical" evidence="5">
    <location>
        <begin position="43"/>
        <end position="63"/>
    </location>
</feature>
<sequence length="391" mass="43274">MPTWKQNLYKLYYLKIVSWFLLFMPVVVIFFQSHGLSLKEIFILQSVYSLSIVLLEIPSGYLADLLGRKNSLVIGNIFGFIGFTIYIFTGDFTGFLMAEVVMGFGMSMISGADSAILYDTLLEANQEKRYLKEEGIITGLGNYSEAIAGILGGLLAGLSIKAPFIGQAAITLTAIPVSLWLYEPVVHRIKAKASMTEIWGIVRYCLVDNRQMKWNIILSSITGASTLTMAWFAQPYFEKVGVPLAAFGILWTILNFSVGFSAFAAHRVEARFGLRKTVIATTLILSVTYILLGLFPSLWALSFLLIFYLARGVATPVFKNSINKISPSESRATVLSVRNFIIRIVFGIVGPLFGWLADRFGLMEALIVAGVTFTILQSVAVINFLKTNKPD</sequence>
<dbReference type="OrthoDB" id="9816124at2"/>
<dbReference type="EMBL" id="FMYP01000060">
    <property type="protein sequence ID" value="SDC90361.1"/>
    <property type="molecule type" value="Genomic_DNA"/>
</dbReference>
<dbReference type="InterPro" id="IPR011701">
    <property type="entry name" value="MFS"/>
</dbReference>
<comment type="subcellular location">
    <subcellularLocation>
        <location evidence="1">Membrane</location>
        <topology evidence="1">Multi-pass membrane protein</topology>
    </subcellularLocation>
</comment>
<dbReference type="InterPro" id="IPR020846">
    <property type="entry name" value="MFS_dom"/>
</dbReference>
<dbReference type="InterPro" id="IPR005829">
    <property type="entry name" value="Sugar_transporter_CS"/>
</dbReference>
<organism evidence="7 8">
    <name type="scientific">Williamwhitmania taraxaci</name>
    <dbReference type="NCBI Taxonomy" id="1640674"/>
    <lineage>
        <taxon>Bacteria</taxon>
        <taxon>Pseudomonadati</taxon>
        <taxon>Bacteroidota</taxon>
        <taxon>Bacteroidia</taxon>
        <taxon>Bacteroidales</taxon>
        <taxon>Williamwhitmaniaceae</taxon>
        <taxon>Williamwhitmania</taxon>
    </lineage>
</organism>
<dbReference type="PROSITE" id="PS50850">
    <property type="entry name" value="MFS"/>
    <property type="match status" value="1"/>
</dbReference>
<evidence type="ECO:0000256" key="3">
    <source>
        <dbReference type="ARBA" id="ARBA00022989"/>
    </source>
</evidence>
<accession>A0A1G6QDW0</accession>
<keyword evidence="4 5" id="KW-0472">Membrane</keyword>
<proteinExistence type="predicted"/>
<evidence type="ECO:0000256" key="1">
    <source>
        <dbReference type="ARBA" id="ARBA00004141"/>
    </source>
</evidence>
<dbReference type="GO" id="GO:0016020">
    <property type="term" value="C:membrane"/>
    <property type="evidence" value="ECO:0007669"/>
    <property type="project" value="UniProtKB-SubCell"/>
</dbReference>
<feature type="transmembrane region" description="Helical" evidence="5">
    <location>
        <begin position="363"/>
        <end position="385"/>
    </location>
</feature>
<dbReference type="STRING" id="1640674.SAMN05216323_106019"/>
<dbReference type="RefSeq" id="WP_092439948.1">
    <property type="nucleotide sequence ID" value="NZ_FMYP01000060.1"/>
</dbReference>
<feature type="domain" description="Major facilitator superfamily (MFS) profile" evidence="6">
    <location>
        <begin position="1"/>
        <end position="389"/>
    </location>
</feature>
<feature type="transmembrane region" description="Helical" evidence="5">
    <location>
        <begin position="12"/>
        <end position="31"/>
    </location>
</feature>
<feature type="transmembrane region" description="Helical" evidence="5">
    <location>
        <begin position="340"/>
        <end position="357"/>
    </location>
</feature>
<feature type="transmembrane region" description="Helical" evidence="5">
    <location>
        <begin position="164"/>
        <end position="182"/>
    </location>
</feature>
<feature type="transmembrane region" description="Helical" evidence="5">
    <location>
        <begin position="277"/>
        <end position="295"/>
    </location>
</feature>
<evidence type="ECO:0000256" key="2">
    <source>
        <dbReference type="ARBA" id="ARBA00022692"/>
    </source>
</evidence>
<dbReference type="GO" id="GO:0022857">
    <property type="term" value="F:transmembrane transporter activity"/>
    <property type="evidence" value="ECO:0007669"/>
    <property type="project" value="InterPro"/>
</dbReference>
<gene>
    <name evidence="7" type="ORF">SAMN05216323_106019</name>
</gene>
<feature type="transmembrane region" description="Helical" evidence="5">
    <location>
        <begin position="139"/>
        <end position="158"/>
    </location>
</feature>
<feature type="transmembrane region" description="Helical" evidence="5">
    <location>
        <begin position="214"/>
        <end position="233"/>
    </location>
</feature>
<protein>
    <submittedName>
        <fullName evidence="7">Predicted arabinose efflux permease, MFS family</fullName>
    </submittedName>
</protein>
<dbReference type="Gene3D" id="1.20.1250.20">
    <property type="entry name" value="MFS general substrate transporter like domains"/>
    <property type="match status" value="1"/>
</dbReference>
<dbReference type="InterPro" id="IPR053160">
    <property type="entry name" value="MFS_DHA3_Transporter"/>
</dbReference>
<evidence type="ECO:0000259" key="6">
    <source>
        <dbReference type="PROSITE" id="PS50850"/>
    </source>
</evidence>
<dbReference type="AlphaFoldDB" id="A0A1G6QDW0"/>
<feature type="transmembrane region" description="Helical" evidence="5">
    <location>
        <begin position="95"/>
        <end position="118"/>
    </location>
</feature>